<evidence type="ECO:0000313" key="14">
    <source>
        <dbReference type="EMBL" id="ASS92284.1"/>
    </source>
</evidence>
<gene>
    <name evidence="14" type="ORF">AP3564_06305</name>
</gene>
<evidence type="ECO:0000256" key="6">
    <source>
        <dbReference type="ARBA" id="ARBA00022449"/>
    </source>
</evidence>
<evidence type="ECO:0000256" key="2">
    <source>
        <dbReference type="ARBA" id="ARBA00004651"/>
    </source>
</evidence>
<feature type="transmembrane region" description="Helical" evidence="13">
    <location>
        <begin position="203"/>
        <end position="223"/>
    </location>
</feature>
<dbReference type="InterPro" id="IPR002528">
    <property type="entry name" value="MATE_fam"/>
</dbReference>
<dbReference type="Pfam" id="PF01554">
    <property type="entry name" value="MatE"/>
    <property type="match status" value="2"/>
</dbReference>
<dbReference type="EMBL" id="CP017703">
    <property type="protein sequence ID" value="ASS92284.1"/>
    <property type="molecule type" value="Genomic_DNA"/>
</dbReference>
<dbReference type="InterPro" id="IPR050222">
    <property type="entry name" value="MATE_MdtK"/>
</dbReference>
<evidence type="ECO:0000256" key="1">
    <source>
        <dbReference type="ARBA" id="ARBA00003408"/>
    </source>
</evidence>
<dbReference type="GO" id="GO:0015297">
    <property type="term" value="F:antiporter activity"/>
    <property type="evidence" value="ECO:0007669"/>
    <property type="project" value="UniProtKB-KW"/>
</dbReference>
<feature type="transmembrane region" description="Helical" evidence="13">
    <location>
        <begin position="326"/>
        <end position="351"/>
    </location>
</feature>
<keyword evidence="8 13" id="KW-0812">Transmembrane</keyword>
<evidence type="ECO:0000256" key="12">
    <source>
        <dbReference type="ARBA" id="ARBA00031636"/>
    </source>
</evidence>
<comment type="function">
    <text evidence="1">Multidrug efflux pump.</text>
</comment>
<dbReference type="CDD" id="cd13137">
    <property type="entry name" value="MATE_NorM_like"/>
    <property type="match status" value="1"/>
</dbReference>
<keyword evidence="7" id="KW-1003">Cell membrane</keyword>
<evidence type="ECO:0000256" key="7">
    <source>
        <dbReference type="ARBA" id="ARBA00022475"/>
    </source>
</evidence>
<dbReference type="InterPro" id="IPR048279">
    <property type="entry name" value="MdtK-like"/>
</dbReference>
<comment type="similarity">
    <text evidence="3">Belongs to the multi antimicrobial extrusion (MATE) (TC 2.A.66.1) family.</text>
</comment>
<protein>
    <recommendedName>
        <fullName evidence="4">Probable multidrug resistance protein NorM</fullName>
    </recommendedName>
    <alternativeName>
        <fullName evidence="12">Multidrug-efflux transporter</fullName>
    </alternativeName>
</protein>
<feature type="transmembrane region" description="Helical" evidence="13">
    <location>
        <begin position="20"/>
        <end position="47"/>
    </location>
</feature>
<name>A0A223EAL7_9BACI</name>
<evidence type="ECO:0000313" key="15">
    <source>
        <dbReference type="Proteomes" id="UP000214606"/>
    </source>
</evidence>
<dbReference type="PANTHER" id="PTHR43298:SF2">
    <property type="entry name" value="FMN_FAD EXPORTER YEEO-RELATED"/>
    <property type="match status" value="1"/>
</dbReference>
<dbReference type="GO" id="GO:0005886">
    <property type="term" value="C:plasma membrane"/>
    <property type="evidence" value="ECO:0007669"/>
    <property type="project" value="UniProtKB-SubCell"/>
</dbReference>
<feature type="transmembrane region" description="Helical" evidence="13">
    <location>
        <begin position="59"/>
        <end position="83"/>
    </location>
</feature>
<evidence type="ECO:0000256" key="11">
    <source>
        <dbReference type="ARBA" id="ARBA00023136"/>
    </source>
</evidence>
<feature type="transmembrane region" description="Helical" evidence="13">
    <location>
        <begin position="104"/>
        <end position="120"/>
    </location>
</feature>
<dbReference type="KEGG" id="apak:AP3564_06305"/>
<accession>A0A223EAL7</accession>
<keyword evidence="11 13" id="KW-0472">Membrane</keyword>
<keyword evidence="9 13" id="KW-1133">Transmembrane helix</keyword>
<feature type="transmembrane region" description="Helical" evidence="13">
    <location>
        <begin position="174"/>
        <end position="197"/>
    </location>
</feature>
<evidence type="ECO:0000256" key="4">
    <source>
        <dbReference type="ARBA" id="ARBA00020268"/>
    </source>
</evidence>
<evidence type="ECO:0000256" key="10">
    <source>
        <dbReference type="ARBA" id="ARBA00023065"/>
    </source>
</evidence>
<sequence>MIPEGISQERSTKQKIKIILALAVPAMIENILQTVVGFVDTLFVLFVSKLGLNEVTAVGVANAVLAVYIAIFMAVGVGATSLIARHVGAGNIDQAKAVAKQSTILSFFIGLFFGLITLFFTEPLLRIMGAEPNVLVDASVYFRIVAVPSVFISLMFIFGSILRAAGDTKTPMKVSWWINIIHIGLDYFFIFGLLGFHGLGLAGAAWATVIVRVLGAIALYYYIQKSSISFSLFQKSSLDIKKFTLPILRLSAPAAIERLIMRLGQVLYFGLIVRIGTETYAAHTIAGNIETFSYMLGYGLAAAASTLVGQHIGAKLEKEAYTYGMLTTYIAMLFMSIIGVLLFFLSPWLATWFTTDKQAIEMVTTALRIDAFAQPALAMGLVLTGALQGAGDTKSPMYSTAIGMWVIRIVGVYVLGIQLNLGIAGVWLSIVIDQVIRALFLWWRFKKQIKH</sequence>
<dbReference type="PANTHER" id="PTHR43298">
    <property type="entry name" value="MULTIDRUG RESISTANCE PROTEIN NORM-RELATED"/>
    <property type="match status" value="1"/>
</dbReference>
<dbReference type="GO" id="GO:0006811">
    <property type="term" value="P:monoatomic ion transport"/>
    <property type="evidence" value="ECO:0007669"/>
    <property type="project" value="UniProtKB-KW"/>
</dbReference>
<proteinExistence type="inferred from homology"/>
<keyword evidence="10" id="KW-0406">Ion transport</keyword>
<reference evidence="14 15" key="1">
    <citation type="submission" date="2016-10" db="EMBL/GenBank/DDBJ databases">
        <title>The whole genome sequencing and assembly of Aeribacillus pallidus KCTC3564 strain.</title>
        <authorList>
            <person name="Lee Y.-J."/>
            <person name="Park M.-K."/>
            <person name="Yi H."/>
            <person name="Bahn Y.-S."/>
            <person name="Kim J.F."/>
            <person name="Lee D.-W."/>
        </authorList>
    </citation>
    <scope>NUCLEOTIDE SEQUENCE [LARGE SCALE GENOMIC DNA]</scope>
    <source>
        <strain evidence="14 15">KCTC3564</strain>
    </source>
</reference>
<feature type="transmembrane region" description="Helical" evidence="13">
    <location>
        <begin position="140"/>
        <end position="162"/>
    </location>
</feature>
<dbReference type="RefSeq" id="WP_094246410.1">
    <property type="nucleotide sequence ID" value="NZ_CP017703.1"/>
</dbReference>
<feature type="transmembrane region" description="Helical" evidence="13">
    <location>
        <begin position="292"/>
        <end position="314"/>
    </location>
</feature>
<keyword evidence="6" id="KW-0050">Antiport</keyword>
<dbReference type="PIRSF" id="PIRSF006603">
    <property type="entry name" value="DinF"/>
    <property type="match status" value="1"/>
</dbReference>
<evidence type="ECO:0000256" key="5">
    <source>
        <dbReference type="ARBA" id="ARBA00022448"/>
    </source>
</evidence>
<organism evidence="14 15">
    <name type="scientific">Aeribacillus pallidus</name>
    <dbReference type="NCBI Taxonomy" id="33936"/>
    <lineage>
        <taxon>Bacteria</taxon>
        <taxon>Bacillati</taxon>
        <taxon>Bacillota</taxon>
        <taxon>Bacilli</taxon>
        <taxon>Bacillales</taxon>
        <taxon>Bacillaceae</taxon>
        <taxon>Aeribacillus</taxon>
    </lineage>
</organism>
<evidence type="ECO:0000256" key="3">
    <source>
        <dbReference type="ARBA" id="ARBA00010199"/>
    </source>
</evidence>
<evidence type="ECO:0000256" key="8">
    <source>
        <dbReference type="ARBA" id="ARBA00022692"/>
    </source>
</evidence>
<dbReference type="Proteomes" id="UP000214606">
    <property type="component" value="Chromosome"/>
</dbReference>
<evidence type="ECO:0000256" key="9">
    <source>
        <dbReference type="ARBA" id="ARBA00022989"/>
    </source>
</evidence>
<dbReference type="GO" id="GO:0042910">
    <property type="term" value="F:xenobiotic transmembrane transporter activity"/>
    <property type="evidence" value="ECO:0007669"/>
    <property type="project" value="InterPro"/>
</dbReference>
<comment type="subcellular location">
    <subcellularLocation>
        <location evidence="2">Cell membrane</location>
        <topology evidence="2">Multi-pass membrane protein</topology>
    </subcellularLocation>
</comment>
<feature type="transmembrane region" description="Helical" evidence="13">
    <location>
        <begin position="371"/>
        <end position="390"/>
    </location>
</feature>
<evidence type="ECO:0000256" key="13">
    <source>
        <dbReference type="SAM" id="Phobius"/>
    </source>
</evidence>
<keyword evidence="5" id="KW-0813">Transport</keyword>
<dbReference type="NCBIfam" id="TIGR00797">
    <property type="entry name" value="matE"/>
    <property type="match status" value="1"/>
</dbReference>
<dbReference type="AlphaFoldDB" id="A0A223EAL7"/>
<feature type="transmembrane region" description="Helical" evidence="13">
    <location>
        <begin position="421"/>
        <end position="443"/>
    </location>
</feature>